<dbReference type="Proteomes" id="UP000253742">
    <property type="component" value="Unassembled WGS sequence"/>
</dbReference>
<sequence>MAHDLIAGGPRSARALAVPPTERLRRGKAAPPWQERGTSADSPLAPAPRRRSPRRPARTAPRVYAGAQTADTVSGAPAAPGWWDGVMATTATRPSPVTAREQHPRHVSTRRRHL</sequence>
<reference evidence="2 3" key="1">
    <citation type="submission" date="2018-07" db="EMBL/GenBank/DDBJ databases">
        <title>Genome guided investigation of antibiotics producing actinomycetales strain isolated from a Macau mangrove ecosystem.</title>
        <authorList>
            <person name="Hu D."/>
        </authorList>
    </citation>
    <scope>NUCLEOTIDE SEQUENCE [LARGE SCALE GENOMIC DNA]</scope>
    <source>
        <strain evidence="2 3">2297</strain>
    </source>
</reference>
<gene>
    <name evidence="2" type="ORF">DVZ84_20470</name>
</gene>
<organism evidence="2 3">
    <name type="scientific">Streptomyces parvulus</name>
    <dbReference type="NCBI Taxonomy" id="146923"/>
    <lineage>
        <taxon>Bacteria</taxon>
        <taxon>Bacillati</taxon>
        <taxon>Actinomycetota</taxon>
        <taxon>Actinomycetes</taxon>
        <taxon>Kitasatosporales</taxon>
        <taxon>Streptomycetaceae</taxon>
        <taxon>Streptomyces</taxon>
    </lineage>
</organism>
<name>A0A369V2H4_9ACTN</name>
<evidence type="ECO:0000256" key="1">
    <source>
        <dbReference type="SAM" id="MobiDB-lite"/>
    </source>
</evidence>
<comment type="caution">
    <text evidence="2">The sequence shown here is derived from an EMBL/GenBank/DDBJ whole genome shotgun (WGS) entry which is preliminary data.</text>
</comment>
<feature type="compositionally biased region" description="Basic residues" evidence="1">
    <location>
        <begin position="48"/>
        <end position="57"/>
    </location>
</feature>
<feature type="region of interest" description="Disordered" evidence="1">
    <location>
        <begin position="1"/>
        <end position="114"/>
    </location>
</feature>
<evidence type="ECO:0000313" key="2">
    <source>
        <dbReference type="EMBL" id="RDD87194.1"/>
    </source>
</evidence>
<dbReference type="OrthoDB" id="4330014at2"/>
<evidence type="ECO:0000313" key="3">
    <source>
        <dbReference type="Proteomes" id="UP000253742"/>
    </source>
</evidence>
<feature type="compositionally biased region" description="Basic residues" evidence="1">
    <location>
        <begin position="103"/>
        <end position="114"/>
    </location>
</feature>
<accession>A0A369V2H4</accession>
<dbReference type="EMBL" id="QQBH01000013">
    <property type="protein sequence ID" value="RDD87194.1"/>
    <property type="molecule type" value="Genomic_DNA"/>
</dbReference>
<dbReference type="AlphaFoldDB" id="A0A369V2H4"/>
<protein>
    <submittedName>
        <fullName evidence="2">Uncharacterized protein</fullName>
    </submittedName>
</protein>
<proteinExistence type="predicted"/>